<protein>
    <submittedName>
        <fullName evidence="4">Bromodomain containing protein</fullName>
    </submittedName>
</protein>
<dbReference type="CDD" id="cd04369">
    <property type="entry name" value="Bromodomain"/>
    <property type="match status" value="1"/>
</dbReference>
<dbReference type="SUPFAM" id="SSF47370">
    <property type="entry name" value="Bromodomain"/>
    <property type="match status" value="1"/>
</dbReference>
<dbReference type="PROSITE" id="PS00633">
    <property type="entry name" value="BROMODOMAIN_1"/>
    <property type="match status" value="1"/>
</dbReference>
<dbReference type="VEuPathDB" id="TrichDB:TVAG_494080"/>
<evidence type="ECO:0000313" key="4">
    <source>
        <dbReference type="EMBL" id="EAY17466.1"/>
    </source>
</evidence>
<dbReference type="InterPro" id="IPR018359">
    <property type="entry name" value="Bromodomain_CS"/>
</dbReference>
<dbReference type="InterPro" id="IPR036427">
    <property type="entry name" value="Bromodomain-like_sf"/>
</dbReference>
<dbReference type="Proteomes" id="UP000001542">
    <property type="component" value="Unassembled WGS sequence"/>
</dbReference>
<dbReference type="SMR" id="A2DQ39"/>
<organism evidence="4 5">
    <name type="scientific">Trichomonas vaginalis (strain ATCC PRA-98 / G3)</name>
    <dbReference type="NCBI Taxonomy" id="412133"/>
    <lineage>
        <taxon>Eukaryota</taxon>
        <taxon>Metamonada</taxon>
        <taxon>Parabasalia</taxon>
        <taxon>Trichomonadida</taxon>
        <taxon>Trichomonadidae</taxon>
        <taxon>Trichomonas</taxon>
    </lineage>
</organism>
<dbReference type="PANTHER" id="PTHR45926">
    <property type="entry name" value="OSJNBA0053K19.4 PROTEIN"/>
    <property type="match status" value="1"/>
</dbReference>
<dbReference type="eggNOG" id="KOG1474">
    <property type="taxonomic scope" value="Eukaryota"/>
</dbReference>
<dbReference type="EMBL" id="DS113230">
    <property type="protein sequence ID" value="EAY17466.1"/>
    <property type="molecule type" value="Genomic_DNA"/>
</dbReference>
<dbReference type="OrthoDB" id="21449at2759"/>
<dbReference type="InParanoid" id="A2DQ39"/>
<feature type="domain" description="Bromo" evidence="3">
    <location>
        <begin position="18"/>
        <end position="90"/>
    </location>
</feature>
<gene>
    <name evidence="4" type="ORF">TVAG_494080</name>
</gene>
<dbReference type="InterPro" id="IPR001487">
    <property type="entry name" value="Bromodomain"/>
</dbReference>
<dbReference type="Pfam" id="PF00439">
    <property type="entry name" value="Bromodomain"/>
    <property type="match status" value="1"/>
</dbReference>
<dbReference type="VEuPathDB" id="TrichDB:TVAGG3_0385060"/>
<reference evidence="4" key="2">
    <citation type="journal article" date="2007" name="Science">
        <title>Draft genome sequence of the sexually transmitted pathogen Trichomonas vaginalis.</title>
        <authorList>
            <person name="Carlton J.M."/>
            <person name="Hirt R.P."/>
            <person name="Silva J.C."/>
            <person name="Delcher A.L."/>
            <person name="Schatz M."/>
            <person name="Zhao Q."/>
            <person name="Wortman J.R."/>
            <person name="Bidwell S.L."/>
            <person name="Alsmark U.C.M."/>
            <person name="Besteiro S."/>
            <person name="Sicheritz-Ponten T."/>
            <person name="Noel C.J."/>
            <person name="Dacks J.B."/>
            <person name="Foster P.G."/>
            <person name="Simillion C."/>
            <person name="Van de Peer Y."/>
            <person name="Miranda-Saavedra D."/>
            <person name="Barton G.J."/>
            <person name="Westrop G.D."/>
            <person name="Mueller S."/>
            <person name="Dessi D."/>
            <person name="Fiori P.L."/>
            <person name="Ren Q."/>
            <person name="Paulsen I."/>
            <person name="Zhang H."/>
            <person name="Bastida-Corcuera F.D."/>
            <person name="Simoes-Barbosa A."/>
            <person name="Brown M.T."/>
            <person name="Hayes R.D."/>
            <person name="Mukherjee M."/>
            <person name="Okumura C.Y."/>
            <person name="Schneider R."/>
            <person name="Smith A.J."/>
            <person name="Vanacova S."/>
            <person name="Villalvazo M."/>
            <person name="Haas B.J."/>
            <person name="Pertea M."/>
            <person name="Feldblyum T.V."/>
            <person name="Utterback T.R."/>
            <person name="Shu C.L."/>
            <person name="Osoegawa K."/>
            <person name="de Jong P.J."/>
            <person name="Hrdy I."/>
            <person name="Horvathova L."/>
            <person name="Zubacova Z."/>
            <person name="Dolezal P."/>
            <person name="Malik S.B."/>
            <person name="Logsdon J.M. Jr."/>
            <person name="Henze K."/>
            <person name="Gupta A."/>
            <person name="Wang C.C."/>
            <person name="Dunne R.L."/>
            <person name="Upcroft J.A."/>
            <person name="Upcroft P."/>
            <person name="White O."/>
            <person name="Salzberg S.L."/>
            <person name="Tang P."/>
            <person name="Chiu C.-H."/>
            <person name="Lee Y.-S."/>
            <person name="Embley T.M."/>
            <person name="Coombs G.H."/>
            <person name="Mottram J.C."/>
            <person name="Tachezy J."/>
            <person name="Fraser-Liggett C.M."/>
            <person name="Johnson P.J."/>
        </authorList>
    </citation>
    <scope>NUCLEOTIDE SEQUENCE [LARGE SCALE GENOMIC DNA]</scope>
    <source>
        <strain evidence="4">G3</strain>
    </source>
</reference>
<reference evidence="4" key="1">
    <citation type="submission" date="2006-10" db="EMBL/GenBank/DDBJ databases">
        <authorList>
            <person name="Amadeo P."/>
            <person name="Zhao Q."/>
            <person name="Wortman J."/>
            <person name="Fraser-Liggett C."/>
            <person name="Carlton J."/>
        </authorList>
    </citation>
    <scope>NUCLEOTIDE SEQUENCE</scope>
    <source>
        <strain evidence="4">G3</strain>
    </source>
</reference>
<dbReference type="PRINTS" id="PR00503">
    <property type="entry name" value="BROMODOMAIN"/>
</dbReference>
<dbReference type="AlphaFoldDB" id="A2DQ39"/>
<accession>A2DQ39</accession>
<evidence type="ECO:0000313" key="5">
    <source>
        <dbReference type="Proteomes" id="UP000001542"/>
    </source>
</evidence>
<dbReference type="RefSeq" id="XP_001329601.1">
    <property type="nucleotide sequence ID" value="XM_001329566.1"/>
</dbReference>
<keyword evidence="5" id="KW-1185">Reference proteome</keyword>
<dbReference type="Gene3D" id="1.20.920.10">
    <property type="entry name" value="Bromodomain-like"/>
    <property type="match status" value="1"/>
</dbReference>
<dbReference type="SMART" id="SM00297">
    <property type="entry name" value="BROMO"/>
    <property type="match status" value="1"/>
</dbReference>
<dbReference type="STRING" id="5722.A2DQ39"/>
<keyword evidence="1 2" id="KW-0103">Bromodomain</keyword>
<name>A2DQ39_TRIV3</name>
<evidence type="ECO:0000259" key="3">
    <source>
        <dbReference type="PROSITE" id="PS50014"/>
    </source>
</evidence>
<dbReference type="KEGG" id="tva:4775483"/>
<proteinExistence type="predicted"/>
<evidence type="ECO:0000256" key="2">
    <source>
        <dbReference type="PROSITE-ProRule" id="PRU00035"/>
    </source>
</evidence>
<sequence length="139" mass="16502">METPSFYHPCREILQELMKQENSYYFFKPVNPEDTSAPDYYLKIPKPMCFFMIQEKLDNKEYKTPEEFVSDVNTIWQNAKIYNGPHHSISQAANQMSRKFEILLTAMPRTVSGSAKNTDLQRYIELRFGRYLMNKTTHE</sequence>
<evidence type="ECO:0000256" key="1">
    <source>
        <dbReference type="ARBA" id="ARBA00023117"/>
    </source>
</evidence>
<dbReference type="PROSITE" id="PS50014">
    <property type="entry name" value="BROMODOMAIN_2"/>
    <property type="match status" value="1"/>
</dbReference>